<dbReference type="NCBIfam" id="NF001986">
    <property type="entry name" value="PRK00779.1"/>
    <property type="match status" value="1"/>
</dbReference>
<dbReference type="EMBL" id="RJSE01000005">
    <property type="protein sequence ID" value="RNL64076.1"/>
    <property type="molecule type" value="Genomic_DNA"/>
</dbReference>
<evidence type="ECO:0000256" key="4">
    <source>
        <dbReference type="ARBA" id="ARBA00016634"/>
    </source>
</evidence>
<name>A0A3N0CM05_9ACTN</name>
<dbReference type="Proteomes" id="UP000267128">
    <property type="component" value="Unassembled WGS sequence"/>
</dbReference>
<keyword evidence="7" id="KW-0963">Cytoplasm</keyword>
<feature type="domain" description="Aspartate/ornithine carbamoyltransferase Asp/Orn-binding" evidence="8">
    <location>
        <begin position="148"/>
        <end position="303"/>
    </location>
</feature>
<evidence type="ECO:0000256" key="6">
    <source>
        <dbReference type="ARBA" id="ARBA00048772"/>
    </source>
</evidence>
<dbReference type="PRINTS" id="PR00102">
    <property type="entry name" value="OTCASE"/>
</dbReference>
<dbReference type="HAMAP" id="MF_01109">
    <property type="entry name" value="OTCase"/>
    <property type="match status" value="1"/>
</dbReference>
<evidence type="ECO:0000259" key="9">
    <source>
        <dbReference type="Pfam" id="PF02729"/>
    </source>
</evidence>
<sequence length="307" mass="32823">MTRHFLRDDDLSPAELVEVLDLAAALKAAPYASKPFAGPQTVAIIFDKPTLRTQASFVAGIAELGGHPMVVDGNLAQIGTRESIADVARVLGRQASAIVWRTHDQSRIEEMAAHAGVPVVNALTDQFHPCQTLADLLTIREHKGTLAGLTMTFLGDAACNMGHSYLLSGAAAGMHVRVSGPDGFEPEAGILARAQEIAATTGGSAAVVADPRKASDGADVLITDTWVSMGKETESADRAEVFRPWQLNEELLAQGAPDAIVLHCLPAYRGKEITAEVLDGPRSVIWDEAENRRHAQKAILTWLGERR</sequence>
<keyword evidence="5 7" id="KW-0808">Transferase</keyword>
<dbReference type="PRINTS" id="PR00100">
    <property type="entry name" value="AOTCASE"/>
</dbReference>
<feature type="binding site" evidence="7">
    <location>
        <position position="292"/>
    </location>
    <ligand>
        <name>carbamoyl phosphate</name>
        <dbReference type="ChEBI" id="CHEBI:58228"/>
    </ligand>
</feature>
<feature type="binding site" evidence="7">
    <location>
        <begin position="128"/>
        <end position="131"/>
    </location>
    <ligand>
        <name>carbamoyl phosphate</name>
        <dbReference type="ChEBI" id="CHEBI:58228"/>
    </ligand>
</feature>
<evidence type="ECO:0000256" key="5">
    <source>
        <dbReference type="ARBA" id="ARBA00022679"/>
    </source>
</evidence>
<comment type="similarity">
    <text evidence="2 7">Belongs to the aspartate/ornithine carbamoyltransferase superfamily. OTCase family.</text>
</comment>
<keyword evidence="11" id="KW-1185">Reference proteome</keyword>
<dbReference type="InterPro" id="IPR024904">
    <property type="entry name" value="OTCase_ArgI"/>
</dbReference>
<dbReference type="SUPFAM" id="SSF53671">
    <property type="entry name" value="Aspartate/ornithine carbamoyltransferase"/>
    <property type="match status" value="1"/>
</dbReference>
<protein>
    <recommendedName>
        <fullName evidence="4 7">Ornithine carbamoyltransferase</fullName>
        <shortName evidence="7">OTCase</shortName>
        <ecNumber evidence="3 7">2.1.3.3</ecNumber>
    </recommendedName>
</protein>
<comment type="catalytic activity">
    <reaction evidence="6 7">
        <text>carbamoyl phosphate + L-ornithine = L-citrulline + phosphate + H(+)</text>
        <dbReference type="Rhea" id="RHEA:19513"/>
        <dbReference type="ChEBI" id="CHEBI:15378"/>
        <dbReference type="ChEBI" id="CHEBI:43474"/>
        <dbReference type="ChEBI" id="CHEBI:46911"/>
        <dbReference type="ChEBI" id="CHEBI:57743"/>
        <dbReference type="ChEBI" id="CHEBI:58228"/>
        <dbReference type="EC" id="2.1.3.3"/>
    </reaction>
</comment>
<dbReference type="GO" id="GO:0016597">
    <property type="term" value="F:amino acid binding"/>
    <property type="evidence" value="ECO:0007669"/>
    <property type="project" value="InterPro"/>
</dbReference>
<dbReference type="Pfam" id="PF02729">
    <property type="entry name" value="OTCace_N"/>
    <property type="match status" value="1"/>
</dbReference>
<dbReference type="InterPro" id="IPR006130">
    <property type="entry name" value="Asp/Orn_carbamoylTrfase"/>
</dbReference>
<evidence type="ECO:0000313" key="11">
    <source>
        <dbReference type="Proteomes" id="UP000267128"/>
    </source>
</evidence>
<gene>
    <name evidence="10" type="primary">argF</name>
    <name evidence="10" type="ORF">EFK50_05885</name>
</gene>
<feature type="binding site" evidence="7">
    <location>
        <begin position="228"/>
        <end position="229"/>
    </location>
    <ligand>
        <name>L-ornithine</name>
        <dbReference type="ChEBI" id="CHEBI:46911"/>
    </ligand>
</feature>
<feature type="binding site" evidence="7">
    <location>
        <position position="224"/>
    </location>
    <ligand>
        <name>L-ornithine</name>
        <dbReference type="ChEBI" id="CHEBI:46911"/>
    </ligand>
</feature>
<dbReference type="FunFam" id="3.40.50.1370:FF:000008">
    <property type="entry name" value="Ornithine carbamoyltransferase"/>
    <property type="match status" value="1"/>
</dbReference>
<evidence type="ECO:0000259" key="8">
    <source>
        <dbReference type="Pfam" id="PF00185"/>
    </source>
</evidence>
<dbReference type="GO" id="GO:0019240">
    <property type="term" value="P:citrulline biosynthetic process"/>
    <property type="evidence" value="ECO:0007669"/>
    <property type="project" value="TreeGrafter"/>
</dbReference>
<comment type="caution">
    <text evidence="7">Lacks conserved residue(s) required for the propagation of feature annotation.</text>
</comment>
<dbReference type="InterPro" id="IPR002292">
    <property type="entry name" value="Orn/put_carbamltrans"/>
</dbReference>
<dbReference type="GO" id="GO:0042450">
    <property type="term" value="P:L-arginine biosynthetic process via ornithine"/>
    <property type="evidence" value="ECO:0007669"/>
    <property type="project" value="UniProtKB-UniRule"/>
</dbReference>
<dbReference type="OrthoDB" id="9802587at2"/>
<feature type="binding site" evidence="7">
    <location>
        <position position="160"/>
    </location>
    <ligand>
        <name>L-ornithine</name>
        <dbReference type="ChEBI" id="CHEBI:46911"/>
    </ligand>
</feature>
<feature type="domain" description="Aspartate/ornithine carbamoyltransferase carbamoyl-P binding" evidence="9">
    <location>
        <begin position="3"/>
        <end position="141"/>
    </location>
</feature>
<dbReference type="RefSeq" id="WP_123226653.1">
    <property type="nucleotide sequence ID" value="NZ_RJSE01000005.1"/>
</dbReference>
<dbReference type="PANTHER" id="PTHR45753:SF3">
    <property type="entry name" value="ORNITHINE TRANSCARBAMYLASE, MITOCHONDRIAL"/>
    <property type="match status" value="1"/>
</dbReference>
<dbReference type="InterPro" id="IPR006132">
    <property type="entry name" value="Asp/Orn_carbamoyltranf_P-bd"/>
</dbReference>
<comment type="pathway">
    <text evidence="1">Amino-acid biosynthesis; L-arginine biosynthesis; L-arginine from L-ornithine and carbamoyl phosphate: step 1/3.</text>
</comment>
<evidence type="ECO:0000313" key="10">
    <source>
        <dbReference type="EMBL" id="RNL64076.1"/>
    </source>
</evidence>
<dbReference type="Gene3D" id="3.40.50.1370">
    <property type="entry name" value="Aspartate/ornithine carbamoyltransferase"/>
    <property type="match status" value="2"/>
</dbReference>
<dbReference type="NCBIfam" id="TIGR00658">
    <property type="entry name" value="orni_carb_tr"/>
    <property type="match status" value="1"/>
</dbReference>
<evidence type="ECO:0000256" key="1">
    <source>
        <dbReference type="ARBA" id="ARBA00004975"/>
    </source>
</evidence>
<dbReference type="AlphaFoldDB" id="A0A3N0CM05"/>
<reference evidence="10 11" key="1">
    <citation type="submission" date="2018-11" db="EMBL/GenBank/DDBJ databases">
        <authorList>
            <person name="Li F."/>
        </authorList>
    </citation>
    <scope>NUCLEOTIDE SEQUENCE [LARGE SCALE GENOMIC DNA]</scope>
    <source>
        <strain evidence="10 11">Gsoil 097</strain>
    </source>
</reference>
<evidence type="ECO:0000256" key="2">
    <source>
        <dbReference type="ARBA" id="ARBA00007805"/>
    </source>
</evidence>
<feature type="binding site" evidence="7">
    <location>
        <position position="101"/>
    </location>
    <ligand>
        <name>carbamoyl phosphate</name>
        <dbReference type="ChEBI" id="CHEBI:58228"/>
    </ligand>
</feature>
<dbReference type="GO" id="GO:0005737">
    <property type="term" value="C:cytoplasm"/>
    <property type="evidence" value="ECO:0007669"/>
    <property type="project" value="UniProtKB-SubCell"/>
</dbReference>
<feature type="binding site" evidence="7">
    <location>
        <position position="77"/>
    </location>
    <ligand>
        <name>carbamoyl phosphate</name>
        <dbReference type="ChEBI" id="CHEBI:58228"/>
    </ligand>
</feature>
<dbReference type="InterPro" id="IPR006131">
    <property type="entry name" value="Asp_carbamoyltransf_Asp/Orn-bd"/>
</dbReference>
<comment type="subcellular location">
    <subcellularLocation>
        <location evidence="7">Cytoplasm</location>
    </subcellularLocation>
</comment>
<dbReference type="EC" id="2.1.3.3" evidence="3 7"/>
<dbReference type="GO" id="GO:0004585">
    <property type="term" value="F:ornithine carbamoyltransferase activity"/>
    <property type="evidence" value="ECO:0007669"/>
    <property type="project" value="UniProtKB-UniRule"/>
</dbReference>
<dbReference type="Pfam" id="PF00185">
    <property type="entry name" value="OTCace"/>
    <property type="match status" value="1"/>
</dbReference>
<dbReference type="PANTHER" id="PTHR45753">
    <property type="entry name" value="ORNITHINE CARBAMOYLTRANSFERASE, MITOCHONDRIAL"/>
    <property type="match status" value="1"/>
</dbReference>
<dbReference type="InterPro" id="IPR036901">
    <property type="entry name" value="Asp/Orn_carbamoylTrfase_sf"/>
</dbReference>
<proteinExistence type="inferred from homology"/>
<evidence type="ECO:0000256" key="7">
    <source>
        <dbReference type="HAMAP-Rule" id="MF_01109"/>
    </source>
</evidence>
<accession>A0A3N0CM05</accession>
<organism evidence="10 11">
    <name type="scientific">Nocardioides marmoriginsengisoli</name>
    <dbReference type="NCBI Taxonomy" id="661483"/>
    <lineage>
        <taxon>Bacteria</taxon>
        <taxon>Bacillati</taxon>
        <taxon>Actinomycetota</taxon>
        <taxon>Actinomycetes</taxon>
        <taxon>Propionibacteriales</taxon>
        <taxon>Nocardioidaceae</taxon>
        <taxon>Nocardioides</taxon>
    </lineage>
</organism>
<comment type="caution">
    <text evidence="10">The sequence shown here is derived from an EMBL/GenBank/DDBJ whole genome shotgun (WGS) entry which is preliminary data.</text>
</comment>
<feature type="binding site" evidence="7">
    <location>
        <begin position="264"/>
        <end position="265"/>
    </location>
    <ligand>
        <name>carbamoyl phosphate</name>
        <dbReference type="ChEBI" id="CHEBI:58228"/>
    </ligand>
</feature>
<evidence type="ECO:0000256" key="3">
    <source>
        <dbReference type="ARBA" id="ARBA00013007"/>
    </source>
</evidence>